<proteinExistence type="predicted"/>
<dbReference type="EMBL" id="VSSQ01003044">
    <property type="protein sequence ID" value="MPM18763.1"/>
    <property type="molecule type" value="Genomic_DNA"/>
</dbReference>
<evidence type="ECO:0000313" key="1">
    <source>
        <dbReference type="EMBL" id="MPM18763.1"/>
    </source>
</evidence>
<comment type="caution">
    <text evidence="1">The sequence shown here is derived from an EMBL/GenBank/DDBJ whole genome shotgun (WGS) entry which is preliminary data.</text>
</comment>
<sequence length="157" mass="17030">MNISEKTEKIFTRAQQGVANSFVGGMQKGVPPILRCGGISGEIQELTLCVTDAAGTQFQMLAPELLGEDSTLFLVDLHKGKVRFSLVVDGNEATSEDQAGSFGYLRAIAVQRLGMAFAISVEWDQRIDQVEEVNSLLSGSDNAFIEHVRGLIRLEGK</sequence>
<gene>
    <name evidence="1" type="ORF">SDC9_65178</name>
</gene>
<organism evidence="1">
    <name type="scientific">bioreactor metagenome</name>
    <dbReference type="NCBI Taxonomy" id="1076179"/>
    <lineage>
        <taxon>unclassified sequences</taxon>
        <taxon>metagenomes</taxon>
        <taxon>ecological metagenomes</taxon>
    </lineage>
</organism>
<protein>
    <submittedName>
        <fullName evidence="1">Uncharacterized protein</fullName>
    </submittedName>
</protein>
<name>A0A644XWU8_9ZZZZ</name>
<reference evidence="1" key="1">
    <citation type="submission" date="2019-08" db="EMBL/GenBank/DDBJ databases">
        <authorList>
            <person name="Kucharzyk K."/>
            <person name="Murdoch R.W."/>
            <person name="Higgins S."/>
            <person name="Loffler F."/>
        </authorList>
    </citation>
    <scope>NUCLEOTIDE SEQUENCE</scope>
</reference>
<dbReference type="AlphaFoldDB" id="A0A644XWU8"/>
<accession>A0A644XWU8</accession>